<protein>
    <submittedName>
        <fullName evidence="6">4Fe-4S dicluster domain-containing protein</fullName>
    </submittedName>
</protein>
<dbReference type="EMBL" id="DSMU01000319">
    <property type="protein sequence ID" value="HEL66030.1"/>
    <property type="molecule type" value="Genomic_DNA"/>
</dbReference>
<evidence type="ECO:0000313" key="6">
    <source>
        <dbReference type="EMBL" id="HEL66030.1"/>
    </source>
</evidence>
<dbReference type="InterPro" id="IPR017896">
    <property type="entry name" value="4Fe4S_Fe-S-bd"/>
</dbReference>
<feature type="domain" description="4Fe-4S ferredoxin-type" evidence="5">
    <location>
        <begin position="46"/>
        <end position="75"/>
    </location>
</feature>
<dbReference type="PROSITE" id="PS51379">
    <property type="entry name" value="4FE4S_FER_2"/>
    <property type="match status" value="2"/>
</dbReference>
<evidence type="ECO:0000256" key="2">
    <source>
        <dbReference type="ARBA" id="ARBA00022723"/>
    </source>
</evidence>
<comment type="caution">
    <text evidence="6">The sequence shown here is derived from an EMBL/GenBank/DDBJ whole genome shotgun (WGS) entry which is preliminary data.</text>
</comment>
<reference evidence="6" key="1">
    <citation type="journal article" date="2020" name="mSystems">
        <title>Genome- and Community-Level Interaction Insights into Carbon Utilization and Element Cycling Functions of Hydrothermarchaeota in Hydrothermal Sediment.</title>
        <authorList>
            <person name="Zhou Z."/>
            <person name="Liu Y."/>
            <person name="Xu W."/>
            <person name="Pan J."/>
            <person name="Luo Z.H."/>
            <person name="Li M."/>
        </authorList>
    </citation>
    <scope>NUCLEOTIDE SEQUENCE [LARGE SCALE GENOMIC DNA]</scope>
    <source>
        <strain evidence="6">SpSt-300</strain>
    </source>
</reference>
<dbReference type="InterPro" id="IPR010226">
    <property type="entry name" value="NADH_quinone_OxRdtase_chainI"/>
</dbReference>
<dbReference type="AlphaFoldDB" id="A0A7C2EJG7"/>
<evidence type="ECO:0000259" key="5">
    <source>
        <dbReference type="PROSITE" id="PS51379"/>
    </source>
</evidence>
<keyword evidence="3" id="KW-0408">Iron</keyword>
<feature type="domain" description="4Fe-4S ferredoxin-type" evidence="5">
    <location>
        <begin position="97"/>
        <end position="126"/>
    </location>
</feature>
<keyword evidence="1" id="KW-0004">4Fe-4S</keyword>
<dbReference type="PROSITE" id="PS00198">
    <property type="entry name" value="4FE4S_FER_1"/>
    <property type="match status" value="1"/>
</dbReference>
<dbReference type="GO" id="GO:0046872">
    <property type="term" value="F:metal ion binding"/>
    <property type="evidence" value="ECO:0007669"/>
    <property type="project" value="UniProtKB-KW"/>
</dbReference>
<dbReference type="Pfam" id="PF12838">
    <property type="entry name" value="Fer4_7"/>
    <property type="match status" value="1"/>
</dbReference>
<accession>A0A7C2EJG7</accession>
<dbReference type="GO" id="GO:0016020">
    <property type="term" value="C:membrane"/>
    <property type="evidence" value="ECO:0007669"/>
    <property type="project" value="InterPro"/>
</dbReference>
<evidence type="ECO:0000256" key="3">
    <source>
        <dbReference type="ARBA" id="ARBA00023004"/>
    </source>
</evidence>
<sequence>MLVKTRGTGGMPVPWMCGNVIRNLVSKPATRLYPAVKREPPERARGQIFFDGSRCEFCGDCERVCPARAISLDTGWNERLESAGSAGEAGNEESVTWVRVYDPFRCIFCNLCIEACPYGALTLDNHHLTPACAKTVERTRVQIW</sequence>
<name>A0A7C2EJG7_9THEO</name>
<dbReference type="PANTHER" id="PTHR10849">
    <property type="entry name" value="NADH DEHYDROGENASE UBIQUINONE IRON-SULFUR PROTEIN 8, MITOCHONDRIAL"/>
    <property type="match status" value="1"/>
</dbReference>
<organism evidence="6">
    <name type="scientific">Ammonifex degensii</name>
    <dbReference type="NCBI Taxonomy" id="42838"/>
    <lineage>
        <taxon>Bacteria</taxon>
        <taxon>Bacillati</taxon>
        <taxon>Bacillota</taxon>
        <taxon>Clostridia</taxon>
        <taxon>Thermoanaerobacterales</taxon>
        <taxon>Thermoanaerobacteraceae</taxon>
        <taxon>Ammonifex</taxon>
    </lineage>
</organism>
<proteinExistence type="predicted"/>
<dbReference type="Gene3D" id="3.30.70.3270">
    <property type="match status" value="1"/>
</dbReference>
<dbReference type="SUPFAM" id="SSF54862">
    <property type="entry name" value="4Fe-4S ferredoxins"/>
    <property type="match status" value="1"/>
</dbReference>
<keyword evidence="4" id="KW-0411">Iron-sulfur</keyword>
<dbReference type="InterPro" id="IPR017900">
    <property type="entry name" value="4Fe4S_Fe_S_CS"/>
</dbReference>
<keyword evidence="2" id="KW-0479">Metal-binding</keyword>
<gene>
    <name evidence="6" type="ORF">ENQ34_05060</name>
</gene>
<evidence type="ECO:0000256" key="4">
    <source>
        <dbReference type="ARBA" id="ARBA00023014"/>
    </source>
</evidence>
<evidence type="ECO:0000256" key="1">
    <source>
        <dbReference type="ARBA" id="ARBA00022485"/>
    </source>
</evidence>
<dbReference type="GO" id="GO:0016651">
    <property type="term" value="F:oxidoreductase activity, acting on NAD(P)H"/>
    <property type="evidence" value="ECO:0007669"/>
    <property type="project" value="InterPro"/>
</dbReference>
<dbReference type="GO" id="GO:0051539">
    <property type="term" value="F:4 iron, 4 sulfur cluster binding"/>
    <property type="evidence" value="ECO:0007669"/>
    <property type="project" value="UniProtKB-KW"/>
</dbReference>